<dbReference type="Pfam" id="PF14649">
    <property type="entry name" value="Spatacsin_C"/>
    <property type="match status" value="1"/>
</dbReference>
<feature type="compositionally biased region" description="Basic residues" evidence="1">
    <location>
        <begin position="479"/>
        <end position="491"/>
    </location>
</feature>
<evidence type="ECO:0000256" key="1">
    <source>
        <dbReference type="SAM" id="MobiDB-lite"/>
    </source>
</evidence>
<feature type="compositionally biased region" description="Basic residues" evidence="1">
    <location>
        <begin position="2742"/>
        <end position="2751"/>
    </location>
</feature>
<feature type="region of interest" description="Disordered" evidence="1">
    <location>
        <begin position="2717"/>
        <end position="2780"/>
    </location>
</feature>
<feature type="domain" description="Spatacsin C-terminal" evidence="2">
    <location>
        <begin position="3115"/>
        <end position="3492"/>
    </location>
</feature>
<dbReference type="VEuPathDB" id="CryptoDB:Vbra_16558"/>
<feature type="region of interest" description="Disordered" evidence="1">
    <location>
        <begin position="883"/>
        <end position="908"/>
    </location>
</feature>
<dbReference type="EMBL" id="CDMY01000531">
    <property type="protein sequence ID" value="CEM20910.1"/>
    <property type="molecule type" value="Genomic_DNA"/>
</dbReference>
<feature type="compositionally biased region" description="Pro residues" evidence="1">
    <location>
        <begin position="659"/>
        <end position="671"/>
    </location>
</feature>
<feature type="region of interest" description="Disordered" evidence="1">
    <location>
        <begin position="2382"/>
        <end position="2452"/>
    </location>
</feature>
<sequence>MEHSSPVPLVCVRRFSRPLSLPSYRTIALSHDRSILALIHQDGTVEGYGCRLQDDDGSESTAAAALGGSGGFYVSGALESGWTAGVWLQVPGKVDVELDKQALRKLPGGPCLVVLREGGVLSFVHLVEVTQPNLNVISSDANQGLSCSLSEGPNCAVVGWPQLGSLHPNTLLRVTVDVQALLSLLTEGIAGSAESEGGSPCERGGGEHEHEYEHGDGGDEEGDDVIGVQWKPTEESKIRLCCGQPDSLLLLVDDVLAMHLTVDYDGLWLRRRFFLQRPTPPPPTQHTTFVDVAARQHWLFALTPPPCQHLLIWRTLGVAFHAIPITECVGPGDVYFTHMAVSGDLLAVALLDRSNDVWLLELDKYFDRPGIASLDWDLVKERHRAVQGGTLLTQTTKDYRALSTYPDAFHLTPDDLQPPTPPQRPPPHSGPAAPSSSPADFLRNVIEALPVSGIPVFGGMLTAQPDSLAGLGLSYQYDRHHHRRRRRRRRRPATDRDEPAGGEMDAATADEEEREKQRVGHVSRGFYASSQADAVRSVDAGCVPYEWFERMDRVDEALDTDRRWVPRRGGPRQEGAAGGGATMGDDYSDLTGDGRSRLRIFPRPNGFIAPCATKPATCDDALNAELQVAIERQAAAGRHGRPCPYPPWLTRFILPSLPLPATPTPLPPQPIPASDKQQQQQSPPSAQLSPCPSDASSPLAQQQQQQQQRPLLVRVHLTSTHLVAEMGRNEADSGPIGLSLIPRRAAGRGGGVHHVSSERGLDEWTKPMVLWLGEGWRGLVTASGTYYVLGRSELKVPVHGQSAQAILSNLLAFESRGRAAALCALNQWDATQLCALTLFLGLKFRELTTVQQSLGILRPDHEMAATRLIVRYIDNGYSCDQLQPPLSLTPSPPPAPLPHTPTPTPAHPHPTMTLDKSFASRLLDLAVRFVSRLIHSRVRAIEGHPEACTALTYLQPQHASRPQAMLMHELQELTQYLQSLRSLQQQLIATLPDAEAHQLIVHQTPPQAPTEGEAVGVSLSPAAAVGEGEGGLRVSVRREMWPESCDKEVVIREALLTGRVSSALVWFHRRREISEREQQALPSDAAMFDHLRHVAGRMAYQLTCNQQVDFMFVAVHMLRNVGANVNLFFKAVAFHTSKRLVRRRLLNHLRHMRRLSGQELQLIEMVTKLESEYPNPCFTAEYNRLWTALTTTKYPKKPLPTVPAFLTWPAGGESALRVGLACDGAVGGDVKQGVAPALQTDLTLGGRHAREANPLYDWVVSPPLLGDGSMAASGEELLPDGSMSMSMGVGVGGGVVPIQYDKAQDFWSNPQNLPHPPPEALEAWHWLTCGDVDDLDPTPLFGLKAFTSTHNTAGIEHAAAGGAGGSPSSSKESGGGGSPMSGMAVGIEGDFMLGDDTAQTMAANRGVCHQCRIDATNEIELGGGSPLGSVIRLHRHRPIPPHQPAHLGYLHVTLAWVAEWPAATCRRILMEKRHFTLADADNEGLAAAVPRGKDDTEVAVDATTVAVSARVSLPSVSPSASSDMTMLRDFLDFSVAHHDWRGIVQWVARLPLAGCKVDEHGIVSAEIGPSHPLLRLLNHVETAALPRCTPFLAEILLQELANIGIFCASDVQGFPALLRRLAKSRHLYRGFGERGAERERERVRVRKAVSESAGEKERAAVTTGVKKGTCLDLDPLLPRGAPSPLHRFVISLCIEHDLASVLVLYLQHYQLATSLDDLNRLAIDLSRKAWAALLMIGRLGNRSLFAVSLHHAAAHIKEDVTATGEEPTVSEPPLTVPSVRVDAQQVEFMNLDAIAREGGRDMMFLATLMVAPVASGLEALKADKALPWHVSEHAFRQVLSQYPILWQAFFPDEPPHAPQQHQNGKEAPLSPLTSSLIDVVHEQQQRLLTQLEEHRDISRPPPPRVRGRHRPPQAQQQEAPAAASKADPSWVHSVKDDATAWLATHLCEDISTYKKDISLFRLLSDVASLDVHRLLKPLPIFKQLFTQRETHHEARRGEAFSSMLASPDGAFRDGLGVSYYLAQGRPLMAFHLLLTGRDRQTARQKDVTLRNLPLALDDTTVRELQRVALSVALHNLLNEGVVSSVVCLLELCSLDTELLRVDVQSARRIYQHQLNQQTHTHAAASHTQGGAAGAGGGGVSVVNIEGAGVANVIQLFLSFPAAIGEPSLAASSAGISSPHLLTALRMLEEATWALDPHLSAASSSASALTYDSPWHLVALFCRVHQLPRSLTLLHELARNNDWVMFLHESDLQQCPPDTVLDIVHGYFTDRPLQSHLRIVANAILEEQHNKTAHTVSDGDRSSRRSATVEESSPDGSDASVVDLLLECRKGGAAGGTGARLLMQALNTLTPRLAIFASAFADVTPAQCMAAWLFIQTSTAAQDQRAHHHHQQQQQGEQQQQQQQQPEPPTSPRLMHHPSEDAWRQDEQKKGGREDDSGAGVVGRDGGQQGPVSLAVVSSPSELSSMISSLCRQGSFGLVLRALRFFDPTSALVHFVLFHRSFMQCRFSACRRHLMAFVKRRDGPATPPPAAEGEDAAATSCLPMDPHVVALANDTVQFLIDEFPTRRPQLLRLLHESGYSSQHSLFHFAFTITQKNNLEVDFRSKPSEILQLLLSKRLFSEARSWAKTTDMNGDSITFEEVTCLLVEFRQGVWWEVLDERMQLWHKCYNLFLLHNYPKHLAANFFLDLTAKLEQDLYAREQALLLSVAAELCPEGSMAAPPTSTAISPAGKTAPSPPPAPPDHRRRKGRRRAGKDDAVRGGEGPMAAAAGAAGGGADTAGTNEIPRQEIEDRLLLILAGSAAEVARDLCFEPLNPTYANIRHLLPMVPDSLVALAFNQLVVPPSPPSMSEDDNNHDADDASDTSSTQPPPRPRPKRPPATRGPEDHSKHHRNTADDGAATSAGSLPYYLEQAIANLINRDQIGWAWRLARRFQLADTRDIELAEAMLEVACGRWSDGTTQTLEAMGDGDFGRDSGKALTLLASQCSKRIGSFCRRLQVYGDVATRLGIDVQEAMSQNPTALLDQLLGHAVLPSADDEAVPLCRAFMAVCDPQPSANDTHAATIVRRFVSSQCEHFASTGEAMRWCPSRLEAFVSLCGSPKALGDEAAGKAMGGGLPLDCEVELLILAYTAYVGGCCERPITELLQWLEQRSHHYTASGPNLLLRLLAAVPEYPSMQHMLQQIVDASDTDSPSPEQPLNQLLRLAGGRDSRESESVKEPSLLCAAVVDFLHWYRPRDVATMVRVHMQLGLTSALGELLQREALRVLSSVSQDAALIYSSRGEETLMLAMQLMLEASEQFLASDRFQLHLVSNRLAALIALQLKAIQIALTNTDESGAGGGGLKGRAVRPFGSLQGAGALPSPSAASSSCGVFVRHLTDESSVVSESQLDAISAAGHDVEDASRIDEVPPPDPLIVVNLSYDEVQDFLTVHPDFIAALTVAEAYEHLIGPEVHAVWPATIFHQVVVRGNFGHLKHLTSAYPLDEDLLDALTDIYLSHTTQRGTQTQAGVEPLSSPVDEDRMQANMKRLLREAVPNREMRAKVAGRLGDAFADLCALD</sequence>
<feature type="compositionally biased region" description="Low complexity" evidence="1">
    <location>
        <begin position="672"/>
        <end position="693"/>
    </location>
</feature>
<feature type="compositionally biased region" description="Low complexity" evidence="1">
    <location>
        <begin position="2391"/>
        <end position="2404"/>
    </location>
</feature>
<dbReference type="InterPro" id="IPR028107">
    <property type="entry name" value="Spatacsin_C_dom"/>
</dbReference>
<feature type="compositionally biased region" description="Pro residues" evidence="1">
    <location>
        <begin position="890"/>
        <end position="908"/>
    </location>
</feature>
<dbReference type="PANTHER" id="PTHR13650:SF0">
    <property type="entry name" value="SPATACSIN"/>
    <property type="match status" value="1"/>
</dbReference>
<dbReference type="InterPro" id="IPR028103">
    <property type="entry name" value="Spatacsin"/>
</dbReference>
<feature type="compositionally biased region" description="Low complexity" evidence="1">
    <location>
        <begin position="1912"/>
        <end position="1928"/>
    </location>
</feature>
<gene>
    <name evidence="3" type="ORF">Vbra_16558</name>
</gene>
<feature type="region of interest" description="Disordered" evidence="1">
    <location>
        <begin position="1889"/>
        <end position="1929"/>
    </location>
</feature>
<feature type="compositionally biased region" description="Basic and acidic residues" evidence="1">
    <location>
        <begin position="2416"/>
        <end position="2435"/>
    </location>
</feature>
<organism evidence="3 4">
    <name type="scientific">Vitrella brassicaformis (strain CCMP3155)</name>
    <dbReference type="NCBI Taxonomy" id="1169540"/>
    <lineage>
        <taxon>Eukaryota</taxon>
        <taxon>Sar</taxon>
        <taxon>Alveolata</taxon>
        <taxon>Colpodellida</taxon>
        <taxon>Vitrellaceae</taxon>
        <taxon>Vitrella</taxon>
    </lineage>
</organism>
<feature type="compositionally biased region" description="Pro residues" evidence="1">
    <location>
        <begin position="416"/>
        <end position="429"/>
    </location>
</feature>
<feature type="region of interest" description="Disordered" evidence="1">
    <location>
        <begin position="659"/>
        <end position="710"/>
    </location>
</feature>
<dbReference type="STRING" id="1169540.A0A0G4FZ60"/>
<protein>
    <recommendedName>
        <fullName evidence="2">Spatacsin C-terminal domain-containing protein</fullName>
    </recommendedName>
</protein>
<dbReference type="Proteomes" id="UP000041254">
    <property type="component" value="Unassembled WGS sequence"/>
</dbReference>
<feature type="region of interest" description="Disordered" evidence="1">
    <location>
        <begin position="191"/>
        <end position="225"/>
    </location>
</feature>
<feature type="compositionally biased region" description="Polar residues" evidence="1">
    <location>
        <begin position="2304"/>
        <end position="2314"/>
    </location>
</feature>
<dbReference type="OrthoDB" id="430885at2759"/>
<dbReference type="GO" id="GO:0005737">
    <property type="term" value="C:cytoplasm"/>
    <property type="evidence" value="ECO:0007669"/>
    <property type="project" value="TreeGrafter"/>
</dbReference>
<name>A0A0G4FZ60_VITBC</name>
<evidence type="ECO:0000259" key="2">
    <source>
        <dbReference type="Pfam" id="PF14649"/>
    </source>
</evidence>
<feature type="region of interest" description="Disordered" evidence="1">
    <location>
        <begin position="478"/>
        <end position="519"/>
    </location>
</feature>
<feature type="compositionally biased region" description="Low complexity" evidence="1">
    <location>
        <begin position="2717"/>
        <end position="2732"/>
    </location>
</feature>
<proteinExistence type="predicted"/>
<feature type="compositionally biased region" description="Basic and acidic residues" evidence="1">
    <location>
        <begin position="204"/>
        <end position="217"/>
    </location>
</feature>
<feature type="compositionally biased region" description="Gly residues" evidence="1">
    <location>
        <begin position="2439"/>
        <end position="2448"/>
    </location>
</feature>
<keyword evidence="4" id="KW-1185">Reference proteome</keyword>
<evidence type="ECO:0000313" key="4">
    <source>
        <dbReference type="Proteomes" id="UP000041254"/>
    </source>
</evidence>
<dbReference type="PANTHER" id="PTHR13650">
    <property type="entry name" value="SPATACSIN"/>
    <property type="match status" value="1"/>
</dbReference>
<feature type="region of interest" description="Disordered" evidence="1">
    <location>
        <begin position="1357"/>
        <end position="1381"/>
    </location>
</feature>
<feature type="region of interest" description="Disordered" evidence="1">
    <location>
        <begin position="564"/>
        <end position="591"/>
    </location>
</feature>
<dbReference type="OMA" id="CIFEECE"/>
<dbReference type="InParanoid" id="A0A0G4FZ60"/>
<feature type="region of interest" description="Disordered" evidence="1">
    <location>
        <begin position="410"/>
        <end position="438"/>
    </location>
</feature>
<feature type="region of interest" description="Disordered" evidence="1">
    <location>
        <begin position="2842"/>
        <end position="2898"/>
    </location>
</feature>
<reference evidence="3 4" key="1">
    <citation type="submission" date="2014-11" db="EMBL/GenBank/DDBJ databases">
        <authorList>
            <person name="Zhu J."/>
            <person name="Qi W."/>
            <person name="Song R."/>
        </authorList>
    </citation>
    <scope>NUCLEOTIDE SEQUENCE [LARGE SCALE GENOMIC DNA]</scope>
</reference>
<accession>A0A0G4FZ60</accession>
<feature type="region of interest" description="Disordered" evidence="1">
    <location>
        <begin position="2289"/>
        <end position="2317"/>
    </location>
</feature>
<feature type="compositionally biased region" description="Low complexity" evidence="1">
    <location>
        <begin position="1357"/>
        <end position="1372"/>
    </location>
</feature>
<evidence type="ECO:0000313" key="3">
    <source>
        <dbReference type="EMBL" id="CEM20910.1"/>
    </source>
</evidence>